<keyword evidence="3" id="KW-0813">Transport</keyword>
<evidence type="ECO:0000256" key="6">
    <source>
        <dbReference type="ARBA" id="ARBA00022989"/>
    </source>
</evidence>
<name>A0A0K9YQC4_9BACL</name>
<feature type="transmembrane region" description="Helical" evidence="8">
    <location>
        <begin position="304"/>
        <end position="320"/>
    </location>
</feature>
<keyword evidence="7 8" id="KW-0472">Membrane</keyword>
<comment type="similarity">
    <text evidence="2">Belongs to the amino acid-polyamine-organocation (APC) superfamily. Spore germination protein (SGP) (TC 2.A.3.9) family.</text>
</comment>
<dbReference type="EMBL" id="LGIQ01000009">
    <property type="protein sequence ID" value="KNB70375.1"/>
    <property type="molecule type" value="Genomic_DNA"/>
</dbReference>
<reference evidence="9 12" key="3">
    <citation type="submission" date="2019-06" db="EMBL/GenBank/DDBJ databases">
        <title>Whole genome shotgun sequence of Brevibacillus reuszeri NBRC 15719.</title>
        <authorList>
            <person name="Hosoyama A."/>
            <person name="Uohara A."/>
            <person name="Ohji S."/>
            <person name="Ichikawa N."/>
        </authorList>
    </citation>
    <scope>NUCLEOTIDE SEQUENCE [LARGE SCALE GENOMIC DNA]</scope>
    <source>
        <strain evidence="9 12">NBRC 15719</strain>
    </source>
</reference>
<dbReference type="InterPro" id="IPR004761">
    <property type="entry name" value="Spore_GerAB"/>
</dbReference>
<reference evidence="10" key="2">
    <citation type="submission" date="2015-07" db="EMBL/GenBank/DDBJ databases">
        <title>MeaNS - Measles Nucleotide Surveillance Program.</title>
        <authorList>
            <person name="Tran T."/>
            <person name="Druce J."/>
        </authorList>
    </citation>
    <scope>NUCLEOTIDE SEQUENCE</scope>
    <source>
        <strain evidence="10">DSM 9887</strain>
    </source>
</reference>
<dbReference type="RefSeq" id="WP_049739352.1">
    <property type="nucleotide sequence ID" value="NZ_BJON01000023.1"/>
</dbReference>
<organism evidence="10 11">
    <name type="scientific">Brevibacillus reuszeri</name>
    <dbReference type="NCBI Taxonomy" id="54915"/>
    <lineage>
        <taxon>Bacteria</taxon>
        <taxon>Bacillati</taxon>
        <taxon>Bacillota</taxon>
        <taxon>Bacilli</taxon>
        <taxon>Bacillales</taxon>
        <taxon>Paenibacillaceae</taxon>
        <taxon>Brevibacillus</taxon>
    </lineage>
</organism>
<gene>
    <name evidence="10" type="ORF">ADS79_15620</name>
    <name evidence="9" type="ORF">BRE01_54710</name>
</gene>
<evidence type="ECO:0000313" key="11">
    <source>
        <dbReference type="Proteomes" id="UP000036834"/>
    </source>
</evidence>
<comment type="subcellular location">
    <subcellularLocation>
        <location evidence="1">Membrane</location>
        <topology evidence="1">Multi-pass membrane protein</topology>
    </subcellularLocation>
</comment>
<proteinExistence type="inferred from homology"/>
<dbReference type="PANTHER" id="PTHR34975:SF2">
    <property type="entry name" value="SPORE GERMINATION PROTEIN A2"/>
    <property type="match status" value="1"/>
</dbReference>
<evidence type="ECO:0000313" key="12">
    <source>
        <dbReference type="Proteomes" id="UP000319578"/>
    </source>
</evidence>
<dbReference type="STRING" id="54915.ADS79_15620"/>
<feature type="transmembrane region" description="Helical" evidence="8">
    <location>
        <begin position="218"/>
        <end position="238"/>
    </location>
</feature>
<feature type="transmembrane region" description="Helical" evidence="8">
    <location>
        <begin position="44"/>
        <end position="64"/>
    </location>
</feature>
<feature type="transmembrane region" description="Helical" evidence="8">
    <location>
        <begin position="332"/>
        <end position="355"/>
    </location>
</feature>
<dbReference type="GO" id="GO:0009847">
    <property type="term" value="P:spore germination"/>
    <property type="evidence" value="ECO:0007669"/>
    <property type="project" value="InterPro"/>
</dbReference>
<evidence type="ECO:0000256" key="1">
    <source>
        <dbReference type="ARBA" id="ARBA00004141"/>
    </source>
</evidence>
<evidence type="ECO:0000256" key="2">
    <source>
        <dbReference type="ARBA" id="ARBA00007998"/>
    </source>
</evidence>
<reference evidence="11" key="1">
    <citation type="submission" date="2015-07" db="EMBL/GenBank/DDBJ databases">
        <title>Genome sequencing project for genomic taxonomy and phylogenomics of Bacillus-like bacteria.</title>
        <authorList>
            <person name="Liu B."/>
            <person name="Wang J."/>
            <person name="Zhu Y."/>
            <person name="Liu G."/>
            <person name="Chen Q."/>
            <person name="Chen Z."/>
            <person name="Lan J."/>
            <person name="Che J."/>
            <person name="Ge C."/>
            <person name="Shi H."/>
            <person name="Pan Z."/>
            <person name="Liu X."/>
        </authorList>
    </citation>
    <scope>NUCLEOTIDE SEQUENCE [LARGE SCALE GENOMIC DNA]</scope>
    <source>
        <strain evidence="11">DSM 9887</strain>
    </source>
</reference>
<dbReference type="Pfam" id="PF03845">
    <property type="entry name" value="Spore_permease"/>
    <property type="match status" value="1"/>
</dbReference>
<feature type="transmembrane region" description="Helical" evidence="8">
    <location>
        <begin position="117"/>
        <end position="135"/>
    </location>
</feature>
<dbReference type="GO" id="GO:0016020">
    <property type="term" value="C:membrane"/>
    <property type="evidence" value="ECO:0007669"/>
    <property type="project" value="UniProtKB-SubCell"/>
</dbReference>
<keyword evidence="5 8" id="KW-0812">Transmembrane</keyword>
<dbReference type="NCBIfam" id="TIGR00912">
    <property type="entry name" value="2A0309"/>
    <property type="match status" value="1"/>
</dbReference>
<dbReference type="OrthoDB" id="2078716at2"/>
<feature type="transmembrane region" description="Helical" evidence="8">
    <location>
        <begin position="76"/>
        <end position="97"/>
    </location>
</feature>
<evidence type="ECO:0000313" key="10">
    <source>
        <dbReference type="EMBL" id="KNB70375.1"/>
    </source>
</evidence>
<keyword evidence="6 8" id="KW-1133">Transmembrane helix</keyword>
<keyword evidence="4" id="KW-0309">Germination</keyword>
<keyword evidence="12" id="KW-1185">Reference proteome</keyword>
<dbReference type="PANTHER" id="PTHR34975">
    <property type="entry name" value="SPORE GERMINATION PROTEIN A2"/>
    <property type="match status" value="1"/>
</dbReference>
<feature type="transmembrane region" description="Helical" evidence="8">
    <location>
        <begin position="190"/>
        <end position="206"/>
    </location>
</feature>
<evidence type="ECO:0000256" key="7">
    <source>
        <dbReference type="ARBA" id="ARBA00023136"/>
    </source>
</evidence>
<dbReference type="Proteomes" id="UP000319578">
    <property type="component" value="Unassembled WGS sequence"/>
</dbReference>
<evidence type="ECO:0000256" key="3">
    <source>
        <dbReference type="ARBA" id="ARBA00022448"/>
    </source>
</evidence>
<comment type="caution">
    <text evidence="10">The sequence shown here is derived from an EMBL/GenBank/DDBJ whole genome shotgun (WGS) entry which is preliminary data.</text>
</comment>
<dbReference type="EMBL" id="BJON01000023">
    <property type="protein sequence ID" value="GED71769.1"/>
    <property type="molecule type" value="Genomic_DNA"/>
</dbReference>
<dbReference type="AlphaFoldDB" id="A0A0K9YQC4"/>
<feature type="transmembrane region" description="Helical" evidence="8">
    <location>
        <begin position="270"/>
        <end position="292"/>
    </location>
</feature>
<sequence>MQGNEKITAGQMGLLMFFAIAASAVTVVPGITGKYAHNDLWLSPIWASIIGYVTVFITCRLHQLYPNQSVIQYNEVILGSFLGKLASLFLIFFYLHLTGLILRGFAEFVVGNFLSRTPISVVMISMLLVNALAVKGGVEVLGRTAQLFFLIFLLPVALMPFLLGSMQLHYLFPILEHGLKPTFLGAASPQAWFSEVFLMTFFLPFVSNQEKSMRSGMISVFGTMLLLTVINFFILFVMGRQAGDFLYPVMVAFRYISVADFFQNLDSVVMGIWIIGMYQKISVFYYATAIGASQILGLRDYRPLVLPLGILIIVMAFWSVPDQLRVSQFDTLAFPIYGPLVQTVFPLLLWILAILQKRGQATNTGRTAMTNSGKS</sequence>
<accession>A0A0K9YQC4</accession>
<evidence type="ECO:0000256" key="4">
    <source>
        <dbReference type="ARBA" id="ARBA00022544"/>
    </source>
</evidence>
<feature type="transmembrane region" description="Helical" evidence="8">
    <location>
        <begin position="12"/>
        <end position="32"/>
    </location>
</feature>
<evidence type="ECO:0000256" key="5">
    <source>
        <dbReference type="ARBA" id="ARBA00022692"/>
    </source>
</evidence>
<protein>
    <submittedName>
        <fullName evidence="10">Spore gernimation protein</fullName>
    </submittedName>
</protein>
<evidence type="ECO:0000256" key="8">
    <source>
        <dbReference type="SAM" id="Phobius"/>
    </source>
</evidence>
<evidence type="ECO:0000313" key="9">
    <source>
        <dbReference type="EMBL" id="GED71769.1"/>
    </source>
</evidence>
<dbReference type="PATRIC" id="fig|54915.3.peg.2138"/>
<feature type="transmembrane region" description="Helical" evidence="8">
    <location>
        <begin position="147"/>
        <end position="170"/>
    </location>
</feature>
<dbReference type="Proteomes" id="UP000036834">
    <property type="component" value="Unassembled WGS sequence"/>
</dbReference>